<evidence type="ECO:0000313" key="6">
    <source>
        <dbReference type="Proteomes" id="UP000314982"/>
    </source>
</evidence>
<dbReference type="PANTHER" id="PTHR19960">
    <property type="entry name" value="TEKTIN"/>
    <property type="match status" value="1"/>
</dbReference>
<comment type="subcellular location">
    <subcellularLocation>
        <location evidence="4">Cytoplasm</location>
        <location evidence="4">Cytoskeleton</location>
        <location evidence="4">Cilium axoneme</location>
    </subcellularLocation>
</comment>
<reference evidence="6" key="1">
    <citation type="submission" date="2018-06" db="EMBL/GenBank/DDBJ databases">
        <title>Genome assembly of Danube salmon.</title>
        <authorList>
            <person name="Macqueen D.J."/>
            <person name="Gundappa M.K."/>
        </authorList>
    </citation>
    <scope>NUCLEOTIDE SEQUENCE [LARGE SCALE GENOMIC DNA]</scope>
</reference>
<sequence>WVNISLLSTRLCNRDEWVSFTQDNLSVAQREEQASVELRLLVERVLQETAEDLKVQCSNVDQAFSQRCLQLTEAKTQLQLHLTQILDQIGAQERNMMSLQQALYDKEAPLRVAQSRLHQRSHRPHMELCRDNPQFRYTHTRTDRSTHRHASQ</sequence>
<organism evidence="5 6">
    <name type="scientific">Hucho hucho</name>
    <name type="common">huchen</name>
    <dbReference type="NCBI Taxonomy" id="62062"/>
    <lineage>
        <taxon>Eukaryota</taxon>
        <taxon>Metazoa</taxon>
        <taxon>Chordata</taxon>
        <taxon>Craniata</taxon>
        <taxon>Vertebrata</taxon>
        <taxon>Euteleostomi</taxon>
        <taxon>Actinopterygii</taxon>
        <taxon>Neopterygii</taxon>
        <taxon>Teleostei</taxon>
        <taxon>Protacanthopterygii</taxon>
        <taxon>Salmoniformes</taxon>
        <taxon>Salmonidae</taxon>
        <taxon>Salmoninae</taxon>
        <taxon>Hucho</taxon>
    </lineage>
</organism>
<dbReference type="PANTHER" id="PTHR19960:SF12">
    <property type="entry name" value="TEKTIN-4"/>
    <property type="match status" value="1"/>
</dbReference>
<dbReference type="GO" id="GO:0015630">
    <property type="term" value="C:microtubule cytoskeleton"/>
    <property type="evidence" value="ECO:0007669"/>
    <property type="project" value="UniProtKB-UniRule"/>
</dbReference>
<reference evidence="5" key="2">
    <citation type="submission" date="2025-08" db="UniProtKB">
        <authorList>
            <consortium name="Ensembl"/>
        </authorList>
    </citation>
    <scope>IDENTIFICATION</scope>
</reference>
<evidence type="ECO:0000256" key="4">
    <source>
        <dbReference type="RuleBase" id="RU367040"/>
    </source>
</evidence>
<evidence type="ECO:0000256" key="2">
    <source>
        <dbReference type="ARBA" id="ARBA00022490"/>
    </source>
</evidence>
<keyword evidence="4" id="KW-0969">Cilium</keyword>
<dbReference type="GO" id="GO:0005634">
    <property type="term" value="C:nucleus"/>
    <property type="evidence" value="ECO:0007669"/>
    <property type="project" value="TreeGrafter"/>
</dbReference>
<dbReference type="InterPro" id="IPR048256">
    <property type="entry name" value="Tektin-like"/>
</dbReference>
<keyword evidence="2" id="KW-0963">Cytoplasm</keyword>
<keyword evidence="4" id="KW-0282">Flagellum</keyword>
<evidence type="ECO:0000256" key="1">
    <source>
        <dbReference type="ARBA" id="ARBA00007209"/>
    </source>
</evidence>
<keyword evidence="6" id="KW-1185">Reference proteome</keyword>
<dbReference type="STRING" id="62062.ENSHHUP00000014420"/>
<dbReference type="GO" id="GO:0036126">
    <property type="term" value="C:sperm flagellum"/>
    <property type="evidence" value="ECO:0007669"/>
    <property type="project" value="TreeGrafter"/>
</dbReference>
<dbReference type="InterPro" id="IPR000435">
    <property type="entry name" value="Tektins"/>
</dbReference>
<keyword evidence="3" id="KW-0175">Coiled coil</keyword>
<protein>
    <recommendedName>
        <fullName evidence="4">Tektin</fullName>
    </recommendedName>
</protein>
<dbReference type="PRINTS" id="PR00511">
    <property type="entry name" value="TEKTIN"/>
</dbReference>
<keyword evidence="4" id="KW-0966">Cell projection</keyword>
<dbReference type="GeneTree" id="ENSGT00950000182894"/>
<dbReference type="Proteomes" id="UP000314982">
    <property type="component" value="Unassembled WGS sequence"/>
</dbReference>
<dbReference type="Pfam" id="PF03148">
    <property type="entry name" value="Tektin"/>
    <property type="match status" value="1"/>
</dbReference>
<proteinExistence type="inferred from homology"/>
<evidence type="ECO:0000256" key="3">
    <source>
        <dbReference type="ARBA" id="ARBA00023054"/>
    </source>
</evidence>
<dbReference type="GO" id="GO:0060271">
    <property type="term" value="P:cilium assembly"/>
    <property type="evidence" value="ECO:0007669"/>
    <property type="project" value="UniProtKB-UniRule"/>
</dbReference>
<reference evidence="5" key="3">
    <citation type="submission" date="2025-09" db="UniProtKB">
        <authorList>
            <consortium name="Ensembl"/>
        </authorList>
    </citation>
    <scope>IDENTIFICATION</scope>
</reference>
<dbReference type="AlphaFoldDB" id="A0A4W5KVS2"/>
<dbReference type="GO" id="GO:0060294">
    <property type="term" value="P:cilium movement involved in cell motility"/>
    <property type="evidence" value="ECO:0007669"/>
    <property type="project" value="UniProtKB-UniRule"/>
</dbReference>
<name>A0A4W5KVS2_9TELE</name>
<dbReference type="Ensembl" id="ENSHHUT00000014907.1">
    <property type="protein sequence ID" value="ENSHHUP00000014420.1"/>
    <property type="gene ID" value="ENSHHUG00000008929.1"/>
</dbReference>
<comment type="similarity">
    <text evidence="1 4">Belongs to the tektin family.</text>
</comment>
<evidence type="ECO:0000313" key="5">
    <source>
        <dbReference type="Ensembl" id="ENSHHUP00000014420.1"/>
    </source>
</evidence>
<dbReference type="GO" id="GO:0005930">
    <property type="term" value="C:axoneme"/>
    <property type="evidence" value="ECO:0007669"/>
    <property type="project" value="UniProtKB-SubCell"/>
</dbReference>
<accession>A0A4W5KVS2</accession>